<protein>
    <submittedName>
        <fullName evidence="1">Uncharacterized protein</fullName>
    </submittedName>
</protein>
<organism evidence="1">
    <name type="scientific">Antarctic circular DNA molecule</name>
    <dbReference type="NCBI Taxonomy" id="2664238"/>
    <lineage>
        <taxon>unclassified sequences</taxon>
    </lineage>
</organism>
<dbReference type="AlphaFoldDB" id="A0A5Q2F2E7"/>
<reference evidence="1" key="1">
    <citation type="journal article" date="2019" name="Viruses">
        <title>Single-stranded DNA viruses in Antarctic cryoconite holes.</title>
        <authorList>
            <person name="Sommers P."/>
            <person name="Fontenele R.S."/>
            <person name="Kringen T."/>
            <person name="Kaberger S."/>
            <person name="Porazinska D.L."/>
            <person name="Darcy J.L."/>
            <person name="Schmidt S.K."/>
            <person name="Varsani A."/>
        </authorList>
    </citation>
    <scope>NUCLEOTIDE SEQUENCE</scope>
    <source>
        <strain evidence="1">COCH21_V_77</strain>
    </source>
</reference>
<evidence type="ECO:0000313" key="1">
    <source>
        <dbReference type="EMBL" id="QGF19378.1"/>
    </source>
</evidence>
<dbReference type="EMBL" id="MN328282">
    <property type="protein sequence ID" value="QGF19378.1"/>
    <property type="molecule type" value="Genomic_DNA"/>
</dbReference>
<proteinExistence type="predicted"/>
<sequence length="239" mass="27456">MNRFISDADKYEVWASQNVSIREGLCFIAKMDNMYTNEAEMLMEEYYGKRLDKKYERGLRFKARFDAAKLAAEGAKTSTTYFITIRPAPGRVSFEEFYACARKYTTRKCFITFKLSFEQKGTSEGTLGEGFHLHCIAKMTQRSKGEVLRDTVSSFAKCCDPQGVDIRSISTETDVINTTKYLVDYVSKNGHKILTKECDTLWRSKNDISSIYEDILPNKPVGKMKSPGDWYRTKSDELL</sequence>
<accession>A0A5Q2F2E7</accession>
<name>A0A5Q2F2E7_9ZZZZ</name>